<proteinExistence type="predicted"/>
<organism evidence="1 2">
    <name type="scientific">Nocardia terpenica</name>
    <dbReference type="NCBI Taxonomy" id="455432"/>
    <lineage>
        <taxon>Bacteria</taxon>
        <taxon>Bacillati</taxon>
        <taxon>Actinomycetota</taxon>
        <taxon>Actinomycetes</taxon>
        <taxon>Mycobacteriales</taxon>
        <taxon>Nocardiaceae</taxon>
        <taxon>Nocardia</taxon>
    </lineage>
</organism>
<dbReference type="Proteomes" id="UP000500953">
    <property type="component" value="Chromosome"/>
</dbReference>
<evidence type="ECO:0000313" key="2">
    <source>
        <dbReference type="Proteomes" id="UP000500953"/>
    </source>
</evidence>
<dbReference type="EMBL" id="CP046173">
    <property type="protein sequence ID" value="QIS22168.1"/>
    <property type="molecule type" value="Genomic_DNA"/>
</dbReference>
<gene>
    <name evidence="1" type="ORF">F6W96_31315</name>
</gene>
<dbReference type="AlphaFoldDB" id="A0A6G9Z9F8"/>
<accession>A0A6G9Z9F8</accession>
<name>A0A6G9Z9F8_9NOCA</name>
<protein>
    <recommendedName>
        <fullName evidence="3">Cell envelope biogenesis protein OmpA</fullName>
    </recommendedName>
</protein>
<evidence type="ECO:0000313" key="1">
    <source>
        <dbReference type="EMBL" id="QIS22168.1"/>
    </source>
</evidence>
<reference evidence="1 2" key="1">
    <citation type="journal article" date="2019" name="ACS Chem. Biol.">
        <title>Identification and Mobilization of a Cryptic Antibiotic Biosynthesis Gene Locus from a Human-Pathogenic Nocardia Isolate.</title>
        <authorList>
            <person name="Herisse M."/>
            <person name="Ishida K."/>
            <person name="Porter J.L."/>
            <person name="Howden B."/>
            <person name="Hertweck C."/>
            <person name="Stinear T.P."/>
            <person name="Pidot S.J."/>
        </authorList>
    </citation>
    <scope>NUCLEOTIDE SEQUENCE [LARGE SCALE GENOMIC DNA]</scope>
    <source>
        <strain evidence="1 2">AUSMDU00012715</strain>
    </source>
</reference>
<sequence length="122" mass="13662">MNHVVPLPDPGRLPVLARLHHLPTAAGMTIPFVTRTHRDLHHPVWGAVDSVRHRAAFERGLCQVCGLPLEHRVVVFARPDDWLRGVALEPGLHPECAWYSSRVCPMLVSRRFTNSEVAVAIN</sequence>
<evidence type="ECO:0008006" key="3">
    <source>
        <dbReference type="Google" id="ProtNLM"/>
    </source>
</evidence>
<dbReference type="RefSeq" id="WP_167489610.1">
    <property type="nucleotide sequence ID" value="NZ_CP046173.1"/>
</dbReference>